<organism evidence="4 5">
    <name type="scientific">Candidatus Methylumidiphilus alinenensis</name>
    <dbReference type="NCBI Taxonomy" id="2202197"/>
    <lineage>
        <taxon>Bacteria</taxon>
        <taxon>Pseudomonadati</taxon>
        <taxon>Pseudomonadota</taxon>
        <taxon>Gammaproteobacteria</taxon>
        <taxon>Methylococcales</taxon>
        <taxon>Candidatus Methylumidiphilus</taxon>
    </lineage>
</organism>
<feature type="DNA-binding region" description="OmpR/PhoB-type" evidence="2">
    <location>
        <begin position="14"/>
        <end position="114"/>
    </location>
</feature>
<evidence type="ECO:0000313" key="5">
    <source>
        <dbReference type="Proteomes" id="UP000249396"/>
    </source>
</evidence>
<dbReference type="Pfam" id="PF00486">
    <property type="entry name" value="Trans_reg_C"/>
    <property type="match status" value="1"/>
</dbReference>
<dbReference type="GO" id="GO:0006355">
    <property type="term" value="P:regulation of DNA-templated transcription"/>
    <property type="evidence" value="ECO:0007669"/>
    <property type="project" value="InterPro"/>
</dbReference>
<evidence type="ECO:0000256" key="1">
    <source>
        <dbReference type="ARBA" id="ARBA00023125"/>
    </source>
</evidence>
<dbReference type="GO" id="GO:0003677">
    <property type="term" value="F:DNA binding"/>
    <property type="evidence" value="ECO:0007669"/>
    <property type="project" value="UniProtKB-UniRule"/>
</dbReference>
<dbReference type="SMART" id="SM00862">
    <property type="entry name" value="Trans_reg_C"/>
    <property type="match status" value="1"/>
</dbReference>
<name>A0A2W4QPC5_9GAMM</name>
<evidence type="ECO:0000259" key="3">
    <source>
        <dbReference type="PROSITE" id="PS51755"/>
    </source>
</evidence>
<dbReference type="Proteomes" id="UP000249396">
    <property type="component" value="Unassembled WGS sequence"/>
</dbReference>
<dbReference type="Gene3D" id="1.10.10.10">
    <property type="entry name" value="Winged helix-like DNA-binding domain superfamily/Winged helix DNA-binding domain"/>
    <property type="match status" value="1"/>
</dbReference>
<dbReference type="CDD" id="cd00383">
    <property type="entry name" value="trans_reg_C"/>
    <property type="match status" value="1"/>
</dbReference>
<evidence type="ECO:0000313" key="4">
    <source>
        <dbReference type="EMBL" id="PZN73006.1"/>
    </source>
</evidence>
<proteinExistence type="predicted"/>
<dbReference type="AlphaFoldDB" id="A0A2W4QPC5"/>
<accession>A0A2W4QPC5</accession>
<dbReference type="PROSITE" id="PS51755">
    <property type="entry name" value="OMPR_PHOB"/>
    <property type="match status" value="1"/>
</dbReference>
<comment type="caution">
    <text evidence="4">The sequence shown here is derived from an EMBL/GenBank/DDBJ whole genome shotgun (WGS) entry which is preliminary data.</text>
</comment>
<dbReference type="GO" id="GO:0000160">
    <property type="term" value="P:phosphorelay signal transduction system"/>
    <property type="evidence" value="ECO:0007669"/>
    <property type="project" value="InterPro"/>
</dbReference>
<evidence type="ECO:0000256" key="2">
    <source>
        <dbReference type="PROSITE-ProRule" id="PRU01091"/>
    </source>
</evidence>
<dbReference type="InterPro" id="IPR001867">
    <property type="entry name" value="OmpR/PhoB-type_DNA-bd"/>
</dbReference>
<sequence>MTNIALLGNNPISSRGYNLPVWFLDASLMELIAPDGKHIPLSHNEFCVLQTAAHAQGNLLSRKTLIEALGKNYLHFDERCLEALISRLRRKLNTTIDGSFKLRGVRGHGYLFGAALQEI</sequence>
<dbReference type="SUPFAM" id="SSF46894">
    <property type="entry name" value="C-terminal effector domain of the bipartite response regulators"/>
    <property type="match status" value="1"/>
</dbReference>
<gene>
    <name evidence="4" type="ORF">DM484_23490</name>
</gene>
<dbReference type="EMBL" id="QJPH01000470">
    <property type="protein sequence ID" value="PZN73006.1"/>
    <property type="molecule type" value="Genomic_DNA"/>
</dbReference>
<feature type="domain" description="OmpR/PhoB-type" evidence="3">
    <location>
        <begin position="14"/>
        <end position="114"/>
    </location>
</feature>
<protein>
    <recommendedName>
        <fullName evidence="3">OmpR/PhoB-type domain-containing protein</fullName>
    </recommendedName>
</protein>
<keyword evidence="1 2" id="KW-0238">DNA-binding</keyword>
<dbReference type="InterPro" id="IPR036388">
    <property type="entry name" value="WH-like_DNA-bd_sf"/>
</dbReference>
<dbReference type="InterPro" id="IPR016032">
    <property type="entry name" value="Sig_transdc_resp-reg_C-effctor"/>
</dbReference>
<reference evidence="4 5" key="1">
    <citation type="journal article" date="2018" name="Aquat. Microb. Ecol.">
        <title>Gammaproteobacterial methanotrophs dominate.</title>
        <authorList>
            <person name="Rissanen A.J."/>
            <person name="Saarenheimo J."/>
            <person name="Tiirola M."/>
            <person name="Peura S."/>
            <person name="Aalto S.L."/>
            <person name="Karvinen A."/>
            <person name="Nykanen H."/>
        </authorList>
    </citation>
    <scope>NUCLEOTIDE SEQUENCE [LARGE SCALE GENOMIC DNA]</scope>
    <source>
        <strain evidence="4">AMbin10</strain>
    </source>
</reference>